<accession>H5UVC2</accession>
<dbReference type="Proteomes" id="UP000004367">
    <property type="component" value="Unassembled WGS sequence"/>
</dbReference>
<dbReference type="PANTHER" id="PTHR31793:SF24">
    <property type="entry name" value="LONG-CHAIN ACYL-COA THIOESTERASE FADM"/>
    <property type="match status" value="1"/>
</dbReference>
<organism evidence="2 3">
    <name type="scientific">Mobilicoccus pelagius NBRC 104925</name>
    <dbReference type="NCBI Taxonomy" id="1089455"/>
    <lineage>
        <taxon>Bacteria</taxon>
        <taxon>Bacillati</taxon>
        <taxon>Actinomycetota</taxon>
        <taxon>Actinomycetes</taxon>
        <taxon>Micrococcales</taxon>
        <taxon>Dermatophilaceae</taxon>
        <taxon>Mobilicoccus</taxon>
    </lineage>
</organism>
<evidence type="ECO:0000256" key="1">
    <source>
        <dbReference type="SAM" id="MobiDB-lite"/>
    </source>
</evidence>
<dbReference type="GO" id="GO:0047617">
    <property type="term" value="F:fatty acyl-CoA hydrolase activity"/>
    <property type="evidence" value="ECO:0007669"/>
    <property type="project" value="TreeGrafter"/>
</dbReference>
<gene>
    <name evidence="2" type="ORF">MOPEL_132_00470</name>
</gene>
<dbReference type="PANTHER" id="PTHR31793">
    <property type="entry name" value="4-HYDROXYBENZOYL-COA THIOESTERASE FAMILY MEMBER"/>
    <property type="match status" value="1"/>
</dbReference>
<dbReference type="CDD" id="cd00586">
    <property type="entry name" value="4HBT"/>
    <property type="match status" value="1"/>
</dbReference>
<name>H5UVC2_9MICO</name>
<dbReference type="Gene3D" id="3.10.129.10">
    <property type="entry name" value="Hotdog Thioesterase"/>
    <property type="match status" value="1"/>
</dbReference>
<dbReference type="AlphaFoldDB" id="H5UVC2"/>
<dbReference type="InterPro" id="IPR029069">
    <property type="entry name" value="HotDog_dom_sf"/>
</dbReference>
<dbReference type="EMBL" id="BAFE01000091">
    <property type="protein sequence ID" value="GAB49680.1"/>
    <property type="molecule type" value="Genomic_DNA"/>
</dbReference>
<dbReference type="OrthoDB" id="9799036at2"/>
<protein>
    <submittedName>
        <fullName evidence="2">Uncharacterized protein</fullName>
    </submittedName>
</protein>
<reference evidence="2 3" key="1">
    <citation type="submission" date="2012-02" db="EMBL/GenBank/DDBJ databases">
        <title>Whole genome shotgun sequence of Mobilicoccus pelagius NBRC 104925.</title>
        <authorList>
            <person name="Yoshida Y."/>
            <person name="Hosoyama A."/>
            <person name="Tsuchikane K."/>
            <person name="Katsumata H."/>
            <person name="Yamazaki S."/>
            <person name="Fujita N."/>
        </authorList>
    </citation>
    <scope>NUCLEOTIDE SEQUENCE [LARGE SCALE GENOMIC DNA]</scope>
    <source>
        <strain evidence="2 3">NBRC 104925</strain>
    </source>
</reference>
<dbReference type="STRING" id="1089455.MOPEL_132_00470"/>
<dbReference type="SUPFAM" id="SSF54637">
    <property type="entry name" value="Thioesterase/thiol ester dehydrase-isomerase"/>
    <property type="match status" value="1"/>
</dbReference>
<dbReference type="InterPro" id="IPR050563">
    <property type="entry name" value="4-hydroxybenzoyl-CoA_TE"/>
</dbReference>
<dbReference type="RefSeq" id="WP_009483523.1">
    <property type="nucleotide sequence ID" value="NZ_BAFE01000091.1"/>
</dbReference>
<keyword evidence="3" id="KW-1185">Reference proteome</keyword>
<sequence length="159" mass="17584">MTAGDTPTSTDPALVVEIPLRWSDMDAYGHVNNATFVTLLEQARIIALDEWYGHGGLLDAGLVVSNQEVDYLAQLPYRTTPVAARVWCSHIGASSFTMACELRDPEGYGDTRYCLAETTLVRFDAAAGHSRRLSEDERAVLEEQHGDPAPLHRRRKAAR</sequence>
<feature type="region of interest" description="Disordered" evidence="1">
    <location>
        <begin position="134"/>
        <end position="159"/>
    </location>
</feature>
<evidence type="ECO:0000313" key="2">
    <source>
        <dbReference type="EMBL" id="GAB49680.1"/>
    </source>
</evidence>
<dbReference type="Pfam" id="PF13279">
    <property type="entry name" value="4HBT_2"/>
    <property type="match status" value="1"/>
</dbReference>
<proteinExistence type="predicted"/>
<evidence type="ECO:0000313" key="3">
    <source>
        <dbReference type="Proteomes" id="UP000004367"/>
    </source>
</evidence>
<feature type="compositionally biased region" description="Basic and acidic residues" evidence="1">
    <location>
        <begin position="134"/>
        <end position="146"/>
    </location>
</feature>
<comment type="caution">
    <text evidence="2">The sequence shown here is derived from an EMBL/GenBank/DDBJ whole genome shotgun (WGS) entry which is preliminary data.</text>
</comment>
<dbReference type="eggNOG" id="COG0824">
    <property type="taxonomic scope" value="Bacteria"/>
</dbReference>